<dbReference type="EMBL" id="JAOTJD010000065">
    <property type="protein sequence ID" value="MFD3266539.1"/>
    <property type="molecule type" value="Genomic_DNA"/>
</dbReference>
<evidence type="ECO:0000313" key="6">
    <source>
        <dbReference type="Proteomes" id="UP001598130"/>
    </source>
</evidence>
<dbReference type="RefSeq" id="WP_377371782.1">
    <property type="nucleotide sequence ID" value="NZ_JAOTJD010000065.1"/>
</dbReference>
<evidence type="ECO:0000313" key="5">
    <source>
        <dbReference type="EMBL" id="MFD3266539.1"/>
    </source>
</evidence>
<dbReference type="InterPro" id="IPR018062">
    <property type="entry name" value="HTH_AraC-typ_CS"/>
</dbReference>
<dbReference type="InterPro" id="IPR018060">
    <property type="entry name" value="HTH_AraC"/>
</dbReference>
<name>A0ABW6CUQ6_9CAUL</name>
<protein>
    <submittedName>
        <fullName evidence="5">AraC family transcriptional regulator</fullName>
    </submittedName>
</protein>
<dbReference type="Gene3D" id="1.10.10.60">
    <property type="entry name" value="Homeodomain-like"/>
    <property type="match status" value="1"/>
</dbReference>
<dbReference type="PANTHER" id="PTHR46796">
    <property type="entry name" value="HTH-TYPE TRANSCRIPTIONAL ACTIVATOR RHAS-RELATED"/>
    <property type="match status" value="1"/>
</dbReference>
<keyword evidence="3" id="KW-0804">Transcription</keyword>
<dbReference type="SUPFAM" id="SSF46689">
    <property type="entry name" value="Homeodomain-like"/>
    <property type="match status" value="2"/>
</dbReference>
<dbReference type="PROSITE" id="PS00041">
    <property type="entry name" value="HTH_ARAC_FAMILY_1"/>
    <property type="match status" value="1"/>
</dbReference>
<keyword evidence="2" id="KW-0238">DNA-binding</keyword>
<dbReference type="InterPro" id="IPR035418">
    <property type="entry name" value="AraC-bd_2"/>
</dbReference>
<evidence type="ECO:0000259" key="4">
    <source>
        <dbReference type="PROSITE" id="PS01124"/>
    </source>
</evidence>
<reference evidence="5 6" key="1">
    <citation type="submission" date="2022-09" db="EMBL/GenBank/DDBJ databases">
        <title>New species of Phenylobacterium.</title>
        <authorList>
            <person name="Mieszkin S."/>
        </authorList>
    </citation>
    <scope>NUCLEOTIDE SEQUENCE [LARGE SCALE GENOMIC DNA]</scope>
    <source>
        <strain evidence="5 6">HK31-G</strain>
    </source>
</reference>
<dbReference type="Pfam" id="PF12833">
    <property type="entry name" value="HTH_18"/>
    <property type="match status" value="1"/>
</dbReference>
<evidence type="ECO:0000256" key="3">
    <source>
        <dbReference type="ARBA" id="ARBA00023163"/>
    </source>
</evidence>
<keyword evidence="1" id="KW-0805">Transcription regulation</keyword>
<sequence>MVPFASRPFIRATDPGEMAEALWRNYRVGSARFEDTEAPFLALANGVRLEGVRFHYCRYDTPAQISFVAMGGYRQVFVLSGSSEFTLGGTKMALGPESTGLIPPGSDFDAAYSQGYAHIIAEFDEGALVRKAERLTGRDFAGLPDLPLGRALPAGRFWKTRGLVDNLADQFANGADEAALPITELAQALASAFLIDHLEGHPGLPSLSAKAAGRPAADLLEDYIRENWSRPLTVEEIAAACGVSVRSVFARFRETLGTSPMAYLRTLRLDEARRRLREGEPGVAVMDVALACGFASFGHFAQRYRDRFGELPSETATRSR</sequence>
<accession>A0ABW6CUQ6</accession>
<proteinExistence type="predicted"/>
<evidence type="ECO:0000256" key="2">
    <source>
        <dbReference type="ARBA" id="ARBA00023125"/>
    </source>
</evidence>
<keyword evidence="6" id="KW-1185">Reference proteome</keyword>
<dbReference type="PANTHER" id="PTHR46796:SF6">
    <property type="entry name" value="ARAC SUBFAMILY"/>
    <property type="match status" value="1"/>
</dbReference>
<gene>
    <name evidence="5" type="ORF">OCL97_21580</name>
</gene>
<dbReference type="Proteomes" id="UP001598130">
    <property type="component" value="Unassembled WGS sequence"/>
</dbReference>
<dbReference type="Pfam" id="PF14525">
    <property type="entry name" value="AraC_binding_2"/>
    <property type="match status" value="1"/>
</dbReference>
<dbReference type="SMART" id="SM00342">
    <property type="entry name" value="HTH_ARAC"/>
    <property type="match status" value="1"/>
</dbReference>
<evidence type="ECO:0000256" key="1">
    <source>
        <dbReference type="ARBA" id="ARBA00023015"/>
    </source>
</evidence>
<dbReference type="InterPro" id="IPR050204">
    <property type="entry name" value="AraC_XylS_family_regulators"/>
</dbReference>
<dbReference type="InterPro" id="IPR009057">
    <property type="entry name" value="Homeodomain-like_sf"/>
</dbReference>
<dbReference type="PROSITE" id="PS01124">
    <property type="entry name" value="HTH_ARAC_FAMILY_2"/>
    <property type="match status" value="1"/>
</dbReference>
<organism evidence="5 6">
    <name type="scientific">Phenylobacterium ferrooxidans</name>
    <dbReference type="NCBI Taxonomy" id="2982689"/>
    <lineage>
        <taxon>Bacteria</taxon>
        <taxon>Pseudomonadati</taxon>
        <taxon>Pseudomonadota</taxon>
        <taxon>Alphaproteobacteria</taxon>
        <taxon>Caulobacterales</taxon>
        <taxon>Caulobacteraceae</taxon>
        <taxon>Phenylobacterium</taxon>
    </lineage>
</organism>
<comment type="caution">
    <text evidence="5">The sequence shown here is derived from an EMBL/GenBank/DDBJ whole genome shotgun (WGS) entry which is preliminary data.</text>
</comment>
<feature type="domain" description="HTH araC/xylS-type" evidence="4">
    <location>
        <begin position="218"/>
        <end position="318"/>
    </location>
</feature>